<dbReference type="InterPro" id="IPR036724">
    <property type="entry name" value="Cobalamin-bd_sf"/>
</dbReference>
<dbReference type="EMBL" id="SSMQ01000026">
    <property type="protein sequence ID" value="TKD04013.1"/>
    <property type="molecule type" value="Genomic_DNA"/>
</dbReference>
<dbReference type="InterPro" id="IPR006158">
    <property type="entry name" value="Cobalamin-bd"/>
</dbReference>
<dbReference type="GO" id="GO:0005829">
    <property type="term" value="C:cytosol"/>
    <property type="evidence" value="ECO:0007669"/>
    <property type="project" value="TreeGrafter"/>
</dbReference>
<keyword evidence="6" id="KW-1185">Reference proteome</keyword>
<sequence>MLRNFGFDVHDLGRNVPLEDILAAAREHKAQIIGLSALMTTTMMRMKDVIDAVRGQGLPHVVMIGGAVTTPSFAEEIHADGYGKDVGDVVAIAERMLVTHKERFPREGSEKAATQAPRSPSP</sequence>
<dbReference type="InterPro" id="IPR050554">
    <property type="entry name" value="Met_Synthase/Corrinoid"/>
</dbReference>
<feature type="compositionally biased region" description="Basic and acidic residues" evidence="3">
    <location>
        <begin position="101"/>
        <end position="110"/>
    </location>
</feature>
<dbReference type="PANTHER" id="PTHR45833">
    <property type="entry name" value="METHIONINE SYNTHASE"/>
    <property type="match status" value="1"/>
</dbReference>
<evidence type="ECO:0000259" key="4">
    <source>
        <dbReference type="PROSITE" id="PS51332"/>
    </source>
</evidence>
<dbReference type="GO" id="GO:0046872">
    <property type="term" value="F:metal ion binding"/>
    <property type="evidence" value="ECO:0007669"/>
    <property type="project" value="UniProtKB-KW"/>
</dbReference>
<feature type="domain" description="B12-binding" evidence="4">
    <location>
        <begin position="1"/>
        <end position="106"/>
    </location>
</feature>
<dbReference type="GO" id="GO:0050667">
    <property type="term" value="P:homocysteine metabolic process"/>
    <property type="evidence" value="ECO:0007669"/>
    <property type="project" value="TreeGrafter"/>
</dbReference>
<dbReference type="SUPFAM" id="SSF52242">
    <property type="entry name" value="Cobalamin (vitamin B12)-binding domain"/>
    <property type="match status" value="1"/>
</dbReference>
<evidence type="ECO:0000313" key="5">
    <source>
        <dbReference type="EMBL" id="TKD04013.1"/>
    </source>
</evidence>
<dbReference type="GO" id="GO:0031419">
    <property type="term" value="F:cobalamin binding"/>
    <property type="evidence" value="ECO:0007669"/>
    <property type="project" value="InterPro"/>
</dbReference>
<evidence type="ECO:0000313" key="6">
    <source>
        <dbReference type="Proteomes" id="UP000309215"/>
    </source>
</evidence>
<evidence type="ECO:0000256" key="3">
    <source>
        <dbReference type="SAM" id="MobiDB-lite"/>
    </source>
</evidence>
<comment type="caution">
    <text evidence="5">The sequence shown here is derived from an EMBL/GenBank/DDBJ whole genome shotgun (WGS) entry which is preliminary data.</text>
</comment>
<evidence type="ECO:0000256" key="2">
    <source>
        <dbReference type="ARBA" id="ARBA00023285"/>
    </source>
</evidence>
<dbReference type="Proteomes" id="UP000309215">
    <property type="component" value="Unassembled WGS sequence"/>
</dbReference>
<accession>A0A4U1J8N5</accession>
<reference evidence="5 6" key="1">
    <citation type="submission" date="2019-04" db="EMBL/GenBank/DDBJ databases">
        <authorList>
            <person name="Li Y."/>
            <person name="Wang J."/>
        </authorList>
    </citation>
    <scope>NUCLEOTIDE SEQUENCE [LARGE SCALE GENOMIC DNA]</scope>
    <source>
        <strain evidence="5 6">DSM 14668</strain>
    </source>
</reference>
<evidence type="ECO:0000256" key="1">
    <source>
        <dbReference type="ARBA" id="ARBA00022723"/>
    </source>
</evidence>
<dbReference type="Pfam" id="PF02310">
    <property type="entry name" value="B12-binding"/>
    <property type="match status" value="1"/>
</dbReference>
<dbReference type="GO" id="GO:0008705">
    <property type="term" value="F:methionine synthase activity"/>
    <property type="evidence" value="ECO:0007669"/>
    <property type="project" value="TreeGrafter"/>
</dbReference>
<organism evidence="5 6">
    <name type="scientific">Polyangium fumosum</name>
    <dbReference type="NCBI Taxonomy" id="889272"/>
    <lineage>
        <taxon>Bacteria</taxon>
        <taxon>Pseudomonadati</taxon>
        <taxon>Myxococcota</taxon>
        <taxon>Polyangia</taxon>
        <taxon>Polyangiales</taxon>
        <taxon>Polyangiaceae</taxon>
        <taxon>Polyangium</taxon>
    </lineage>
</organism>
<dbReference type="PANTHER" id="PTHR45833:SF1">
    <property type="entry name" value="METHIONINE SYNTHASE"/>
    <property type="match status" value="1"/>
</dbReference>
<dbReference type="GO" id="GO:0046653">
    <property type="term" value="P:tetrahydrofolate metabolic process"/>
    <property type="evidence" value="ECO:0007669"/>
    <property type="project" value="TreeGrafter"/>
</dbReference>
<dbReference type="AlphaFoldDB" id="A0A4U1J8N5"/>
<protein>
    <recommendedName>
        <fullName evidence="4">B12-binding domain-containing protein</fullName>
    </recommendedName>
</protein>
<dbReference type="OrthoDB" id="9803687at2"/>
<keyword evidence="2" id="KW-0170">Cobalt</keyword>
<gene>
    <name evidence="5" type="ORF">E8A74_24380</name>
</gene>
<dbReference type="PROSITE" id="PS51332">
    <property type="entry name" value="B12_BINDING"/>
    <property type="match status" value="1"/>
</dbReference>
<name>A0A4U1J8N5_9BACT</name>
<dbReference type="Gene3D" id="3.40.50.280">
    <property type="entry name" value="Cobalamin-binding domain"/>
    <property type="match status" value="1"/>
</dbReference>
<keyword evidence="1" id="KW-0479">Metal-binding</keyword>
<proteinExistence type="predicted"/>
<feature type="region of interest" description="Disordered" evidence="3">
    <location>
        <begin position="101"/>
        <end position="122"/>
    </location>
</feature>